<evidence type="ECO:0000259" key="1">
    <source>
        <dbReference type="Pfam" id="PF00753"/>
    </source>
</evidence>
<dbReference type="EMBL" id="CP058649">
    <property type="protein sequence ID" value="QUI22619.1"/>
    <property type="molecule type" value="Genomic_DNA"/>
</dbReference>
<feature type="domain" description="Metallo-beta-lactamase" evidence="1">
    <location>
        <begin position="22"/>
        <end position="124"/>
    </location>
</feature>
<evidence type="ECO:0000313" key="3">
    <source>
        <dbReference type="Proteomes" id="UP000683246"/>
    </source>
</evidence>
<name>A0A8J8SGQ0_9FIRM</name>
<dbReference type="SUPFAM" id="SSF56281">
    <property type="entry name" value="Metallo-hydrolase/oxidoreductase"/>
    <property type="match status" value="1"/>
</dbReference>
<protein>
    <submittedName>
        <fullName evidence="2">MBL fold metallo-hydrolase</fullName>
    </submittedName>
</protein>
<evidence type="ECO:0000313" key="2">
    <source>
        <dbReference type="EMBL" id="QUI22619.1"/>
    </source>
</evidence>
<dbReference type="GO" id="GO:0016740">
    <property type="term" value="F:transferase activity"/>
    <property type="evidence" value="ECO:0007669"/>
    <property type="project" value="TreeGrafter"/>
</dbReference>
<dbReference type="InterPro" id="IPR041712">
    <property type="entry name" value="DHPS-like_MBL-fold"/>
</dbReference>
<dbReference type="PANTHER" id="PTHR13754:SF13">
    <property type="entry name" value="METALLO-BETA-LACTAMASE SUPERFAMILY PROTEIN (AFU_ORTHOLOGUE AFUA_3G07630)"/>
    <property type="match status" value="1"/>
</dbReference>
<dbReference type="PANTHER" id="PTHR13754">
    <property type="entry name" value="METALLO-BETA-LACTAMASE SUPERFAMILY PROTEIN"/>
    <property type="match status" value="1"/>
</dbReference>
<sequence>MCITITTLIENSGGGNGLYQEHGLSFYVQVDQHNILFDTGQSDKFLHNAEVLGVDMTTLNDVIISHRHYDHGGGYPYLVDRLQVQPTLHISKHFFVEKYALNEGEYRTKDTCIHEDAINRHHIPTELVRDKIKYIARDVFIVGNFQEQIDFEKTDNHFFIKKDGKYVRDSFRDEIALCIKTFEGLIVMVGCSHPGIVTMLTSIVKRTGESIYMVIGGTHLIHASDQRIKKTMDYFTKQDIDYIGVSHCTGETATDAMQSMKGYFLNKTGTVIHIGKYGEVSISHSDDHIVP</sequence>
<dbReference type="Proteomes" id="UP000683246">
    <property type="component" value="Chromosome"/>
</dbReference>
<reference evidence="2" key="1">
    <citation type="submission" date="2020-07" db="EMBL/GenBank/DDBJ databases">
        <title>Vallitalea pronyensis genome.</title>
        <authorList>
            <person name="Postec A."/>
        </authorList>
    </citation>
    <scope>NUCLEOTIDE SEQUENCE</scope>
    <source>
        <strain evidence="2">FatNI3</strain>
    </source>
</reference>
<dbReference type="Gene3D" id="3.60.15.10">
    <property type="entry name" value="Ribonuclease Z/Hydroxyacylglutathione hydrolase-like"/>
    <property type="match status" value="1"/>
</dbReference>
<organism evidence="2 3">
    <name type="scientific">Vallitalea pronyensis</name>
    <dbReference type="NCBI Taxonomy" id="1348613"/>
    <lineage>
        <taxon>Bacteria</taxon>
        <taxon>Bacillati</taxon>
        <taxon>Bacillota</taxon>
        <taxon>Clostridia</taxon>
        <taxon>Lachnospirales</taxon>
        <taxon>Vallitaleaceae</taxon>
        <taxon>Vallitalea</taxon>
    </lineage>
</organism>
<dbReference type="AlphaFoldDB" id="A0A8J8SGQ0"/>
<accession>A0A8J8SGQ0</accession>
<dbReference type="RefSeq" id="WP_212698109.1">
    <property type="nucleotide sequence ID" value="NZ_CP058649.1"/>
</dbReference>
<dbReference type="CDD" id="cd07713">
    <property type="entry name" value="DHPS-like_MBL-fold"/>
    <property type="match status" value="1"/>
</dbReference>
<dbReference type="KEGG" id="vpy:HZI73_10025"/>
<dbReference type="InterPro" id="IPR052926">
    <property type="entry name" value="Metallo-beta-lactamase_dom"/>
</dbReference>
<dbReference type="Pfam" id="PF00753">
    <property type="entry name" value="Lactamase_B"/>
    <property type="match status" value="1"/>
</dbReference>
<keyword evidence="3" id="KW-1185">Reference proteome</keyword>
<dbReference type="InterPro" id="IPR036866">
    <property type="entry name" value="RibonucZ/Hydroxyglut_hydro"/>
</dbReference>
<dbReference type="InterPro" id="IPR001279">
    <property type="entry name" value="Metallo-B-lactamas"/>
</dbReference>
<gene>
    <name evidence="2" type="ORF">HZI73_10025</name>
</gene>
<proteinExistence type="predicted"/>